<proteinExistence type="predicted"/>
<evidence type="ECO:0000313" key="2">
    <source>
        <dbReference type="Proteomes" id="UP000794436"/>
    </source>
</evidence>
<reference evidence="1" key="1">
    <citation type="submission" date="2019-03" db="EMBL/GenBank/DDBJ databases">
        <title>Long read genome sequence of the mycoparasitic Pythium oligandrum ATCC 38472 isolated from sugarbeet rhizosphere.</title>
        <authorList>
            <person name="Gaulin E."/>
        </authorList>
    </citation>
    <scope>NUCLEOTIDE SEQUENCE</scope>
    <source>
        <strain evidence="1">ATCC 38472_TT</strain>
    </source>
</reference>
<sequence>MLVDSRPMMGRAAKMRLYVVAGLSLMLLGWVYHSVQFLHAFGHSHAAETTREQPLIVRTTAAVRKIVDKANQKHDDVEDRATNGETQWREINVKPSVEDWPMKQDFYTAEYPSNETSTTIIFNLFKGTPKAFEMQLDMATRQKHVVPPEIWVMCFDSPMRVRYEAVVRTWKAKKDIKSKIVFTTSDFNHKFHGRFLLAYMAKTKYVLVIDDDKLIDETTVYDYIRLMKKKKGLWGNMGHIRAPTFAEYKSWPRNFTEFNTTKPPFVEYAEVDYLSGMWFLEQSWLEYFVKERPPSFETAEDMHLSHVMRKYLNLNSYGGAVALYVGKAPRKKHAATVGSALRLREYIFDHQLGRGNKVADVDQPIQTLVYAETVDDIEDFRRKVEACSPIKRFLRDVAADPGGVMATPWCDAGKTAVVFRGGKEQDVVGMIAAAERLCAATECEYWSIKPKIKHPIRYFNMREGYGQAETDIPWQTAASDVLMSFVGVLNNILPRYLFIPDVKHARWVESEPSEEPPKMNRLQIYHETIRLAINIHRSSPSNQKWSRRGRADLDNEAYPSTMRAFTWRPSTTDDENAMSLWTVLYSDPSKAEVTTSPQTEDMGGVDKYPYPKYTWSPAGGWWLETKNWRTKTGVALGVMALVALPLALHSSRTHVKYPSPERRKLSRGE</sequence>
<dbReference type="AlphaFoldDB" id="A0A8K1FLA7"/>
<comment type="caution">
    <text evidence="1">The sequence shown here is derived from an EMBL/GenBank/DDBJ whole genome shotgun (WGS) entry which is preliminary data.</text>
</comment>
<dbReference type="OrthoDB" id="2100988at2759"/>
<protein>
    <submittedName>
        <fullName evidence="1">Uncharacterized protein</fullName>
    </submittedName>
</protein>
<dbReference type="SUPFAM" id="SSF53448">
    <property type="entry name" value="Nucleotide-diphospho-sugar transferases"/>
    <property type="match status" value="1"/>
</dbReference>
<name>A0A8K1FLA7_PYTOL</name>
<dbReference type="InterPro" id="IPR029044">
    <property type="entry name" value="Nucleotide-diphossugar_trans"/>
</dbReference>
<dbReference type="Proteomes" id="UP000794436">
    <property type="component" value="Unassembled WGS sequence"/>
</dbReference>
<gene>
    <name evidence="1" type="ORF">Poli38472_009236</name>
</gene>
<dbReference type="EMBL" id="SPLM01000038">
    <property type="protein sequence ID" value="TMW65069.1"/>
    <property type="molecule type" value="Genomic_DNA"/>
</dbReference>
<organism evidence="1 2">
    <name type="scientific">Pythium oligandrum</name>
    <name type="common">Mycoparasitic fungus</name>
    <dbReference type="NCBI Taxonomy" id="41045"/>
    <lineage>
        <taxon>Eukaryota</taxon>
        <taxon>Sar</taxon>
        <taxon>Stramenopiles</taxon>
        <taxon>Oomycota</taxon>
        <taxon>Peronosporomycetes</taxon>
        <taxon>Pythiales</taxon>
        <taxon>Pythiaceae</taxon>
        <taxon>Pythium</taxon>
    </lineage>
</organism>
<accession>A0A8K1FLA7</accession>
<keyword evidence="2" id="KW-1185">Reference proteome</keyword>
<evidence type="ECO:0000313" key="1">
    <source>
        <dbReference type="EMBL" id="TMW65069.1"/>
    </source>
</evidence>